<dbReference type="InterPro" id="IPR006450">
    <property type="entry name" value="Phage_HK97_gp6-like"/>
</dbReference>
<dbReference type="EMBL" id="PP232116">
    <property type="protein sequence ID" value="XAG98240.1"/>
    <property type="molecule type" value="Genomic_DNA"/>
</dbReference>
<dbReference type="CDD" id="cd08054">
    <property type="entry name" value="gp6"/>
    <property type="match status" value="1"/>
</dbReference>
<organism evidence="1">
    <name type="scientific">Mesorhizobium phage vB_MseS-P1</name>
    <dbReference type="NCBI Taxonomy" id="3120101"/>
    <lineage>
        <taxon>Viruses</taxon>
    </lineage>
</organism>
<name>A0AB38ZLL7_9VIRU</name>
<accession>A0AB38ZLL7</accession>
<dbReference type="NCBIfam" id="TIGR01560">
    <property type="entry name" value="put_DNA_pack"/>
    <property type="match status" value="1"/>
</dbReference>
<reference evidence="1" key="1">
    <citation type="submission" date="2024-01" db="EMBL/GenBank/DDBJ databases">
        <title>New evidence supports the origin of RcGTA from prophage.</title>
        <authorList>
            <person name="Xu Y."/>
            <person name="Liu B."/>
            <person name="Chen F."/>
        </authorList>
    </citation>
    <scope>NUCLEOTIDE SEQUENCE</scope>
</reference>
<gene>
    <name evidence="1" type="ORF">vBMseSP1_gp36</name>
</gene>
<proteinExistence type="predicted"/>
<sequence length="186" mass="20517">MSVVVITPPSPVVTFEEVEKHLADVPAEDQTYVEGLIAAATAWIDGPAGWLGRAIGVQLLEWQLSAWPCNGRWPIPDMLEVESVSYIDSAGVEQTWPLPDPVWFENMPVVRGRPGDIRIHYWAGYGKREGDPAAWANDTPAAIKVAIMMLVAQWYHNRSSVTIGGASGVLPNTVNDLLSPYRVWRV</sequence>
<evidence type="ECO:0000313" key="1">
    <source>
        <dbReference type="EMBL" id="XAG98240.1"/>
    </source>
</evidence>
<protein>
    <submittedName>
        <fullName evidence="1">Head-tail connector protein</fullName>
    </submittedName>
</protein>
<dbReference type="Gene3D" id="1.10.3230.30">
    <property type="entry name" value="Phage gp6-like head-tail connector protein"/>
    <property type="match status" value="1"/>
</dbReference>